<name>A0A0C3F1Y5_PILCF</name>
<feature type="region of interest" description="Disordered" evidence="1">
    <location>
        <begin position="91"/>
        <end position="115"/>
    </location>
</feature>
<proteinExistence type="predicted"/>
<protein>
    <submittedName>
        <fullName evidence="2">Uncharacterized protein</fullName>
    </submittedName>
</protein>
<evidence type="ECO:0000313" key="2">
    <source>
        <dbReference type="EMBL" id="KIM73981.1"/>
    </source>
</evidence>
<sequence length="127" mass="13916">MVCMIASIWKSYSCRSSLLRYKASLYMCFLSAKKPESSFNHVGRKTHSSFNTDRHISSRPKQVTLTSYKSTTKKPSTSTLKKMVCVCETGNSQKQVTSPSTAVSGPPLPQGSAANLSRGARYQLCPA</sequence>
<reference evidence="3" key="2">
    <citation type="submission" date="2015-01" db="EMBL/GenBank/DDBJ databases">
        <title>Evolutionary Origins and Diversification of the Mycorrhizal Mutualists.</title>
        <authorList>
            <consortium name="DOE Joint Genome Institute"/>
            <consortium name="Mycorrhizal Genomics Consortium"/>
            <person name="Kohler A."/>
            <person name="Kuo A."/>
            <person name="Nagy L.G."/>
            <person name="Floudas D."/>
            <person name="Copeland A."/>
            <person name="Barry K.W."/>
            <person name="Cichocki N."/>
            <person name="Veneault-Fourrey C."/>
            <person name="LaButti K."/>
            <person name="Lindquist E.A."/>
            <person name="Lipzen A."/>
            <person name="Lundell T."/>
            <person name="Morin E."/>
            <person name="Murat C."/>
            <person name="Riley R."/>
            <person name="Ohm R."/>
            <person name="Sun H."/>
            <person name="Tunlid A."/>
            <person name="Henrissat B."/>
            <person name="Grigoriev I.V."/>
            <person name="Hibbett D.S."/>
            <person name="Martin F."/>
        </authorList>
    </citation>
    <scope>NUCLEOTIDE SEQUENCE [LARGE SCALE GENOMIC DNA]</scope>
    <source>
        <strain evidence="3">F 1598</strain>
    </source>
</reference>
<accession>A0A0C3F1Y5</accession>
<dbReference type="AlphaFoldDB" id="A0A0C3F1Y5"/>
<organism evidence="2 3">
    <name type="scientific">Piloderma croceum (strain F 1598)</name>
    <dbReference type="NCBI Taxonomy" id="765440"/>
    <lineage>
        <taxon>Eukaryota</taxon>
        <taxon>Fungi</taxon>
        <taxon>Dikarya</taxon>
        <taxon>Basidiomycota</taxon>
        <taxon>Agaricomycotina</taxon>
        <taxon>Agaricomycetes</taxon>
        <taxon>Agaricomycetidae</taxon>
        <taxon>Atheliales</taxon>
        <taxon>Atheliaceae</taxon>
        <taxon>Piloderma</taxon>
    </lineage>
</organism>
<dbReference type="EMBL" id="KN833069">
    <property type="protein sequence ID" value="KIM73981.1"/>
    <property type="molecule type" value="Genomic_DNA"/>
</dbReference>
<evidence type="ECO:0000256" key="1">
    <source>
        <dbReference type="SAM" id="MobiDB-lite"/>
    </source>
</evidence>
<feature type="compositionally biased region" description="Polar residues" evidence="1">
    <location>
        <begin position="91"/>
        <end position="103"/>
    </location>
</feature>
<reference evidence="2 3" key="1">
    <citation type="submission" date="2014-04" db="EMBL/GenBank/DDBJ databases">
        <authorList>
            <consortium name="DOE Joint Genome Institute"/>
            <person name="Kuo A."/>
            <person name="Tarkka M."/>
            <person name="Buscot F."/>
            <person name="Kohler A."/>
            <person name="Nagy L.G."/>
            <person name="Floudas D."/>
            <person name="Copeland A."/>
            <person name="Barry K.W."/>
            <person name="Cichocki N."/>
            <person name="Veneault-Fourrey C."/>
            <person name="LaButti K."/>
            <person name="Lindquist E.A."/>
            <person name="Lipzen A."/>
            <person name="Lundell T."/>
            <person name="Morin E."/>
            <person name="Murat C."/>
            <person name="Sun H."/>
            <person name="Tunlid A."/>
            <person name="Henrissat B."/>
            <person name="Grigoriev I.V."/>
            <person name="Hibbett D.S."/>
            <person name="Martin F."/>
            <person name="Nordberg H.P."/>
            <person name="Cantor M.N."/>
            <person name="Hua S.X."/>
        </authorList>
    </citation>
    <scope>NUCLEOTIDE SEQUENCE [LARGE SCALE GENOMIC DNA]</scope>
    <source>
        <strain evidence="2 3">F 1598</strain>
    </source>
</reference>
<dbReference type="InParanoid" id="A0A0C3F1Y5"/>
<keyword evidence="3" id="KW-1185">Reference proteome</keyword>
<dbReference type="Proteomes" id="UP000054166">
    <property type="component" value="Unassembled WGS sequence"/>
</dbReference>
<evidence type="ECO:0000313" key="3">
    <source>
        <dbReference type="Proteomes" id="UP000054166"/>
    </source>
</evidence>
<dbReference type="HOGENOM" id="CLU_1971369_0_0_1"/>
<gene>
    <name evidence="2" type="ORF">PILCRDRAFT_715446</name>
</gene>